<gene>
    <name evidence="2" type="ORF">MSAN_01640200</name>
</gene>
<comment type="caution">
    <text evidence="2">The sequence shown here is derived from an EMBL/GenBank/DDBJ whole genome shotgun (WGS) entry which is preliminary data.</text>
</comment>
<protein>
    <submittedName>
        <fullName evidence="2">Uncharacterized protein</fullName>
    </submittedName>
</protein>
<dbReference type="EMBL" id="JACAZH010000014">
    <property type="protein sequence ID" value="KAF7350787.1"/>
    <property type="molecule type" value="Genomic_DNA"/>
</dbReference>
<dbReference type="OrthoDB" id="2972047at2759"/>
<keyword evidence="1" id="KW-0732">Signal</keyword>
<reference evidence="2" key="1">
    <citation type="submission" date="2020-05" db="EMBL/GenBank/DDBJ databases">
        <title>Mycena genomes resolve the evolution of fungal bioluminescence.</title>
        <authorList>
            <person name="Tsai I.J."/>
        </authorList>
    </citation>
    <scope>NUCLEOTIDE SEQUENCE</scope>
    <source>
        <strain evidence="2">160909Yilan</strain>
    </source>
</reference>
<organism evidence="2 3">
    <name type="scientific">Mycena sanguinolenta</name>
    <dbReference type="NCBI Taxonomy" id="230812"/>
    <lineage>
        <taxon>Eukaryota</taxon>
        <taxon>Fungi</taxon>
        <taxon>Dikarya</taxon>
        <taxon>Basidiomycota</taxon>
        <taxon>Agaricomycotina</taxon>
        <taxon>Agaricomycetes</taxon>
        <taxon>Agaricomycetidae</taxon>
        <taxon>Agaricales</taxon>
        <taxon>Marasmiineae</taxon>
        <taxon>Mycenaceae</taxon>
        <taxon>Mycena</taxon>
    </lineage>
</organism>
<name>A0A8H7CWI3_9AGAR</name>
<proteinExistence type="predicted"/>
<feature type="signal peptide" evidence="1">
    <location>
        <begin position="1"/>
        <end position="18"/>
    </location>
</feature>
<evidence type="ECO:0000313" key="3">
    <source>
        <dbReference type="Proteomes" id="UP000623467"/>
    </source>
</evidence>
<dbReference type="AlphaFoldDB" id="A0A8H7CWI3"/>
<feature type="chain" id="PRO_5034900225" evidence="1">
    <location>
        <begin position="19"/>
        <end position="179"/>
    </location>
</feature>
<accession>A0A8H7CWI3</accession>
<sequence length="179" mass="19515">MFSKVLAFGLGALAIVRAAPAFSFQTPMLLCDANFATSVSPTKSFSTIEPGVYRIYNEAYGLHDQLRSYRIDDPIFVARSREEPGPFGIWRVETSGNPDANEYTLINLGLNAGAHADSQGQIVAGKGDTFAIESAGHGTFVIKVPNDNKVWTVDTRLLKAPVYLKGEDGVATGWRFERL</sequence>
<dbReference type="Proteomes" id="UP000623467">
    <property type="component" value="Unassembled WGS sequence"/>
</dbReference>
<evidence type="ECO:0000256" key="1">
    <source>
        <dbReference type="SAM" id="SignalP"/>
    </source>
</evidence>
<evidence type="ECO:0000313" key="2">
    <source>
        <dbReference type="EMBL" id="KAF7350787.1"/>
    </source>
</evidence>
<keyword evidence="3" id="KW-1185">Reference proteome</keyword>
<dbReference type="CDD" id="cd23714">
    <property type="entry name" value="beta-trefoil_Ricin_MtaL"/>
    <property type="match status" value="1"/>
</dbReference>